<dbReference type="AlphaFoldDB" id="A0A0D3JEY8"/>
<protein>
    <submittedName>
        <fullName evidence="1">Uncharacterized protein</fullName>
    </submittedName>
</protein>
<evidence type="ECO:0000313" key="1">
    <source>
        <dbReference type="EnsemblProtists" id="EOD22073"/>
    </source>
</evidence>
<dbReference type="eggNOG" id="KOG1301">
    <property type="taxonomic scope" value="Eukaryota"/>
</dbReference>
<dbReference type="RefSeq" id="XP_005774502.1">
    <property type="nucleotide sequence ID" value="XM_005774445.1"/>
</dbReference>
<evidence type="ECO:0000313" key="2">
    <source>
        <dbReference type="Proteomes" id="UP000013827"/>
    </source>
</evidence>
<accession>A0A0D3JEY8</accession>
<dbReference type="HOGENOM" id="CLU_2670399_0_0_1"/>
<dbReference type="Gene3D" id="3.40.50.2060">
    <property type="match status" value="1"/>
</dbReference>
<dbReference type="InterPro" id="IPR043154">
    <property type="entry name" value="Sec-1-like_dom1"/>
</dbReference>
<dbReference type="KEGG" id="ehx:EMIHUDRAFT_255138"/>
<proteinExistence type="predicted"/>
<reference evidence="2" key="1">
    <citation type="journal article" date="2013" name="Nature">
        <title>Pan genome of the phytoplankton Emiliania underpins its global distribution.</title>
        <authorList>
            <person name="Read B.A."/>
            <person name="Kegel J."/>
            <person name="Klute M.J."/>
            <person name="Kuo A."/>
            <person name="Lefebvre S.C."/>
            <person name="Maumus F."/>
            <person name="Mayer C."/>
            <person name="Miller J."/>
            <person name="Monier A."/>
            <person name="Salamov A."/>
            <person name="Young J."/>
            <person name="Aguilar M."/>
            <person name="Claverie J.M."/>
            <person name="Frickenhaus S."/>
            <person name="Gonzalez K."/>
            <person name="Herman E.K."/>
            <person name="Lin Y.C."/>
            <person name="Napier J."/>
            <person name="Ogata H."/>
            <person name="Sarno A.F."/>
            <person name="Shmutz J."/>
            <person name="Schroeder D."/>
            <person name="de Vargas C."/>
            <person name="Verret F."/>
            <person name="von Dassow P."/>
            <person name="Valentin K."/>
            <person name="Van de Peer Y."/>
            <person name="Wheeler G."/>
            <person name="Dacks J.B."/>
            <person name="Delwiche C.F."/>
            <person name="Dyhrman S.T."/>
            <person name="Glockner G."/>
            <person name="John U."/>
            <person name="Richards T."/>
            <person name="Worden A.Z."/>
            <person name="Zhang X."/>
            <person name="Grigoriev I.V."/>
            <person name="Allen A.E."/>
            <person name="Bidle K."/>
            <person name="Borodovsky M."/>
            <person name="Bowler C."/>
            <person name="Brownlee C."/>
            <person name="Cock J.M."/>
            <person name="Elias M."/>
            <person name="Gladyshev V.N."/>
            <person name="Groth M."/>
            <person name="Guda C."/>
            <person name="Hadaegh A."/>
            <person name="Iglesias-Rodriguez M.D."/>
            <person name="Jenkins J."/>
            <person name="Jones B.M."/>
            <person name="Lawson T."/>
            <person name="Leese F."/>
            <person name="Lindquist E."/>
            <person name="Lobanov A."/>
            <person name="Lomsadze A."/>
            <person name="Malik S.B."/>
            <person name="Marsh M.E."/>
            <person name="Mackinder L."/>
            <person name="Mock T."/>
            <person name="Mueller-Roeber B."/>
            <person name="Pagarete A."/>
            <person name="Parker M."/>
            <person name="Probert I."/>
            <person name="Quesneville H."/>
            <person name="Raines C."/>
            <person name="Rensing S.A."/>
            <person name="Riano-Pachon D.M."/>
            <person name="Richier S."/>
            <person name="Rokitta S."/>
            <person name="Shiraiwa Y."/>
            <person name="Soanes D.M."/>
            <person name="van der Giezen M."/>
            <person name="Wahlund T.M."/>
            <person name="Williams B."/>
            <person name="Wilson W."/>
            <person name="Wolfe G."/>
            <person name="Wurch L.L."/>
        </authorList>
    </citation>
    <scope>NUCLEOTIDE SEQUENCE</scope>
</reference>
<dbReference type="Proteomes" id="UP000013827">
    <property type="component" value="Unassembled WGS sequence"/>
</dbReference>
<name>A0A0D3JEY8_EMIH1</name>
<sequence length="87" mass="9738">MAPPLSAAADNPWALRSRQLSAISRMINLDREEADASGVGWHDPWKVLVYDSFCRDVISPLLKVGDLRKRGVTLHLLLDAEREQIAD</sequence>
<dbReference type="GeneID" id="17267621"/>
<dbReference type="InterPro" id="IPR036045">
    <property type="entry name" value="Sec1-like_sf"/>
</dbReference>
<organism evidence="1 2">
    <name type="scientific">Emiliania huxleyi (strain CCMP1516)</name>
    <dbReference type="NCBI Taxonomy" id="280463"/>
    <lineage>
        <taxon>Eukaryota</taxon>
        <taxon>Haptista</taxon>
        <taxon>Haptophyta</taxon>
        <taxon>Prymnesiophyceae</taxon>
        <taxon>Isochrysidales</taxon>
        <taxon>Noelaerhabdaceae</taxon>
        <taxon>Emiliania</taxon>
    </lineage>
</organism>
<dbReference type="SUPFAM" id="SSF56815">
    <property type="entry name" value="Sec1/munc18-like (SM) proteins"/>
    <property type="match status" value="1"/>
</dbReference>
<dbReference type="EnsemblProtists" id="EOD22073">
    <property type="protein sequence ID" value="EOD22073"/>
    <property type="gene ID" value="EMIHUDRAFT_255138"/>
</dbReference>
<keyword evidence="2" id="KW-1185">Reference proteome</keyword>
<reference evidence="1" key="2">
    <citation type="submission" date="2024-10" db="UniProtKB">
        <authorList>
            <consortium name="EnsemblProtists"/>
        </authorList>
    </citation>
    <scope>IDENTIFICATION</scope>
</reference>
<dbReference type="STRING" id="2903.R1CH10"/>